<dbReference type="Proteomes" id="UP000823883">
    <property type="component" value="Unassembled WGS sequence"/>
</dbReference>
<feature type="region of interest" description="Disordered" evidence="5">
    <location>
        <begin position="501"/>
        <end position="526"/>
    </location>
</feature>
<keyword evidence="2" id="KW-0378">Hydrolase</keyword>
<dbReference type="InterPro" id="IPR004843">
    <property type="entry name" value="Calcineurin-like_PHP"/>
</dbReference>
<evidence type="ECO:0000313" key="9">
    <source>
        <dbReference type="Proteomes" id="UP000823883"/>
    </source>
</evidence>
<name>A0A9D2T7G3_9FIRM</name>
<dbReference type="InterPro" id="IPR050884">
    <property type="entry name" value="CNP_phosphodiesterase-III"/>
</dbReference>
<feature type="compositionally biased region" description="Acidic residues" evidence="5">
    <location>
        <begin position="43"/>
        <end position="55"/>
    </location>
</feature>
<feature type="compositionally biased region" description="Acidic residues" evidence="5">
    <location>
        <begin position="90"/>
        <end position="106"/>
    </location>
</feature>
<dbReference type="SUPFAM" id="SSF56300">
    <property type="entry name" value="Metallo-dependent phosphatases"/>
    <property type="match status" value="1"/>
</dbReference>
<sequence>MRHIFSRLKPALTYILIIILLLAGIFLAVRFLRFGFELRPWEETEETGGEGQEETFGERQEESGGPEETDGEWMTDEETESCPGPAEGGEIGEEPETAPEAEEESPPDLMLASDLHYLNPSLHDDGPAFWKMVEEDDGKPSQYSEEMTDALLAEAARKRPDALILSGDLTHNGERQNHLELAEKLRKLQEEGVTVLVIPGNHDIQNPIASAYFGEERQSAANLKSGEEFYEIYREFGYDDAVSRDEASLSYVYALDDDHWVMMLDSCQYKDRNHVGGRIGEETLSWMEDQLKLAAEQGISVLPVAHHNLLSESRMYKTECTLENNQEVISLLEQYRIPLYVSGHLHAQRIKKHKEEPGMEDGEYGITEIVLGPYSIPPCEYGYLSWDEEDRLSFQVEEADVAAVAAAAGSQDETLLCFGREGTELVRSNVRRKLEQAHFPVSEEMAELMETLYANLYVDYCAGFPIDRRAVTSTRGYGLWMRAAPDSRYVREMEEMMLDTEVSHRQWSQQQEKLSEEEEPAAEPAE</sequence>
<evidence type="ECO:0000256" key="5">
    <source>
        <dbReference type="SAM" id="MobiDB-lite"/>
    </source>
</evidence>
<keyword evidence="6" id="KW-0812">Transmembrane</keyword>
<dbReference type="Pfam" id="PF00149">
    <property type="entry name" value="Metallophos"/>
    <property type="match status" value="1"/>
</dbReference>
<evidence type="ECO:0000256" key="3">
    <source>
        <dbReference type="ARBA" id="ARBA00023004"/>
    </source>
</evidence>
<dbReference type="EMBL" id="DWWL01000057">
    <property type="protein sequence ID" value="HJC48166.1"/>
    <property type="molecule type" value="Genomic_DNA"/>
</dbReference>
<organism evidence="8 9">
    <name type="scientific">Candidatus Lachnoclostridium pullistercoris</name>
    <dbReference type="NCBI Taxonomy" id="2838632"/>
    <lineage>
        <taxon>Bacteria</taxon>
        <taxon>Bacillati</taxon>
        <taxon>Bacillota</taxon>
        <taxon>Clostridia</taxon>
        <taxon>Lachnospirales</taxon>
        <taxon>Lachnospiraceae</taxon>
    </lineage>
</organism>
<keyword evidence="1" id="KW-0479">Metal-binding</keyword>
<dbReference type="AlphaFoldDB" id="A0A9D2T7G3"/>
<feature type="compositionally biased region" description="Acidic residues" evidence="5">
    <location>
        <begin position="515"/>
        <end position="526"/>
    </location>
</feature>
<feature type="region of interest" description="Disordered" evidence="5">
    <location>
        <begin position="42"/>
        <end position="107"/>
    </location>
</feature>
<evidence type="ECO:0000259" key="7">
    <source>
        <dbReference type="Pfam" id="PF00149"/>
    </source>
</evidence>
<dbReference type="GO" id="GO:0016787">
    <property type="term" value="F:hydrolase activity"/>
    <property type="evidence" value="ECO:0007669"/>
    <property type="project" value="UniProtKB-KW"/>
</dbReference>
<dbReference type="GO" id="GO:0046872">
    <property type="term" value="F:metal ion binding"/>
    <property type="evidence" value="ECO:0007669"/>
    <property type="project" value="UniProtKB-KW"/>
</dbReference>
<dbReference type="InterPro" id="IPR029052">
    <property type="entry name" value="Metallo-depent_PP-like"/>
</dbReference>
<feature type="domain" description="Calcineurin-like phosphoesterase" evidence="7">
    <location>
        <begin position="111"/>
        <end position="347"/>
    </location>
</feature>
<evidence type="ECO:0000256" key="1">
    <source>
        <dbReference type="ARBA" id="ARBA00022723"/>
    </source>
</evidence>
<evidence type="ECO:0000256" key="2">
    <source>
        <dbReference type="ARBA" id="ARBA00022801"/>
    </source>
</evidence>
<gene>
    <name evidence="8" type="ORF">IAA04_08960</name>
</gene>
<evidence type="ECO:0000256" key="4">
    <source>
        <dbReference type="ARBA" id="ARBA00025742"/>
    </source>
</evidence>
<proteinExistence type="inferred from homology"/>
<feature type="transmembrane region" description="Helical" evidence="6">
    <location>
        <begin position="12"/>
        <end position="32"/>
    </location>
</feature>
<evidence type="ECO:0000256" key="6">
    <source>
        <dbReference type="SAM" id="Phobius"/>
    </source>
</evidence>
<accession>A0A9D2T7G3</accession>
<keyword evidence="3" id="KW-0408">Iron</keyword>
<reference evidence="8" key="2">
    <citation type="submission" date="2021-04" db="EMBL/GenBank/DDBJ databases">
        <authorList>
            <person name="Gilroy R."/>
        </authorList>
    </citation>
    <scope>NUCLEOTIDE SEQUENCE</scope>
    <source>
        <strain evidence="8">CHK183-5548</strain>
    </source>
</reference>
<comment type="caution">
    <text evidence="8">The sequence shown here is derived from an EMBL/GenBank/DDBJ whole genome shotgun (WGS) entry which is preliminary data.</text>
</comment>
<dbReference type="Gene3D" id="3.60.21.10">
    <property type="match status" value="1"/>
</dbReference>
<feature type="compositionally biased region" description="Acidic residues" evidence="5">
    <location>
        <begin position="64"/>
        <end position="80"/>
    </location>
</feature>
<protein>
    <submittedName>
        <fullName evidence="8">Metallophosphoesterase</fullName>
    </submittedName>
</protein>
<dbReference type="PANTHER" id="PTHR42988:SF2">
    <property type="entry name" value="CYCLIC NUCLEOTIDE PHOSPHODIESTERASE CBUA0032-RELATED"/>
    <property type="match status" value="1"/>
</dbReference>
<dbReference type="PANTHER" id="PTHR42988">
    <property type="entry name" value="PHOSPHOHYDROLASE"/>
    <property type="match status" value="1"/>
</dbReference>
<keyword evidence="6" id="KW-1133">Transmembrane helix</keyword>
<reference evidence="8" key="1">
    <citation type="journal article" date="2021" name="PeerJ">
        <title>Extensive microbial diversity within the chicken gut microbiome revealed by metagenomics and culture.</title>
        <authorList>
            <person name="Gilroy R."/>
            <person name="Ravi A."/>
            <person name="Getino M."/>
            <person name="Pursley I."/>
            <person name="Horton D.L."/>
            <person name="Alikhan N.F."/>
            <person name="Baker D."/>
            <person name="Gharbi K."/>
            <person name="Hall N."/>
            <person name="Watson M."/>
            <person name="Adriaenssens E.M."/>
            <person name="Foster-Nyarko E."/>
            <person name="Jarju S."/>
            <person name="Secka A."/>
            <person name="Antonio M."/>
            <person name="Oren A."/>
            <person name="Chaudhuri R.R."/>
            <person name="La Ragione R."/>
            <person name="Hildebrand F."/>
            <person name="Pallen M.J."/>
        </authorList>
    </citation>
    <scope>NUCLEOTIDE SEQUENCE</scope>
    <source>
        <strain evidence="8">CHK183-5548</strain>
    </source>
</reference>
<comment type="similarity">
    <text evidence="4">Belongs to the cyclic nucleotide phosphodiesterase class-III family.</text>
</comment>
<keyword evidence="6" id="KW-0472">Membrane</keyword>
<evidence type="ECO:0000313" key="8">
    <source>
        <dbReference type="EMBL" id="HJC48166.1"/>
    </source>
</evidence>